<protein>
    <submittedName>
        <fullName evidence="2">Uncharacterized protein</fullName>
    </submittedName>
</protein>
<proteinExistence type="predicted"/>
<accession>A0A1W5D3R6</accession>
<organism evidence="2 3">
    <name type="scientific">Lasallia pustulata</name>
    <dbReference type="NCBI Taxonomy" id="136370"/>
    <lineage>
        <taxon>Eukaryota</taxon>
        <taxon>Fungi</taxon>
        <taxon>Dikarya</taxon>
        <taxon>Ascomycota</taxon>
        <taxon>Pezizomycotina</taxon>
        <taxon>Lecanoromycetes</taxon>
        <taxon>OSLEUM clade</taxon>
        <taxon>Umbilicariomycetidae</taxon>
        <taxon>Umbilicariales</taxon>
        <taxon>Umbilicariaceae</taxon>
        <taxon>Lasallia</taxon>
    </lineage>
</organism>
<evidence type="ECO:0000313" key="3">
    <source>
        <dbReference type="Proteomes" id="UP000192927"/>
    </source>
</evidence>
<name>A0A1W5D3R6_9LECA</name>
<feature type="region of interest" description="Disordered" evidence="1">
    <location>
        <begin position="1"/>
        <end position="75"/>
    </location>
</feature>
<feature type="compositionally biased region" description="Pro residues" evidence="1">
    <location>
        <begin position="56"/>
        <end position="69"/>
    </location>
</feature>
<evidence type="ECO:0000256" key="1">
    <source>
        <dbReference type="SAM" id="MobiDB-lite"/>
    </source>
</evidence>
<keyword evidence="3" id="KW-1185">Reference proteome</keyword>
<feature type="region of interest" description="Disordered" evidence="1">
    <location>
        <begin position="199"/>
        <end position="251"/>
    </location>
</feature>
<dbReference type="EMBL" id="FWEW01001806">
    <property type="protein sequence ID" value="SLM37671.1"/>
    <property type="molecule type" value="Genomic_DNA"/>
</dbReference>
<evidence type="ECO:0000313" key="2">
    <source>
        <dbReference type="EMBL" id="SLM37671.1"/>
    </source>
</evidence>
<dbReference type="PANTHER" id="PTHR22705:SF0">
    <property type="entry name" value="ZZ-TYPE ZINC FINGER-CONTAINING PROTEIN 3"/>
    <property type="match status" value="1"/>
</dbReference>
<dbReference type="PANTHER" id="PTHR22705">
    <property type="entry name" value="ZINC FINGER, ZZ DOMAIN CONTAINING 3"/>
    <property type="match status" value="1"/>
</dbReference>
<dbReference type="Proteomes" id="UP000192927">
    <property type="component" value="Unassembled WGS sequence"/>
</dbReference>
<dbReference type="AlphaFoldDB" id="A0A1W5D3R6"/>
<feature type="compositionally biased region" description="Basic and acidic residues" evidence="1">
    <location>
        <begin position="209"/>
        <end position="220"/>
    </location>
</feature>
<sequence>MPVPSDNNQSNSTSTAALGDDENQRSGSPTAPPFSPITPVFSSATPAQPAAGYGFAPPPNTIRQPPPVPISQSDNPDAIALRSAISILQIQRLQSLRDLKTLEKQKQAAVANPEAFVQDLVAGKVKSASTAGLFNGTLGPHDHIAPQNNQKASDKEHVTTQRNPNIGTIPCPQNVVRCPPINWAKYHIIGEALNKLHEEQRARPAPGEPQRDEQPARAAEHVVAAPYRPWADKVTESPMRTRSVAKKGSGS</sequence>
<feature type="compositionally biased region" description="Polar residues" evidence="1">
    <location>
        <begin position="1"/>
        <end position="16"/>
    </location>
</feature>
<reference evidence="3" key="1">
    <citation type="submission" date="2017-03" db="EMBL/GenBank/DDBJ databases">
        <authorList>
            <person name="Sharma R."/>
            <person name="Thines M."/>
        </authorList>
    </citation>
    <scope>NUCLEOTIDE SEQUENCE [LARGE SCALE GENOMIC DNA]</scope>
</reference>
<dbReference type="InterPro" id="IPR037830">
    <property type="entry name" value="ZZZ3"/>
</dbReference>